<feature type="domain" description="Mur ligase N-terminal catalytic" evidence="4">
    <location>
        <begin position="27"/>
        <end position="101"/>
    </location>
</feature>
<dbReference type="Pfam" id="PF01225">
    <property type="entry name" value="Mur_ligase"/>
    <property type="match status" value="1"/>
</dbReference>
<dbReference type="Gene3D" id="3.90.190.20">
    <property type="entry name" value="Mur ligase, C-terminal domain"/>
    <property type="match status" value="1"/>
</dbReference>
<evidence type="ECO:0000313" key="6">
    <source>
        <dbReference type="EMBL" id="QGW29236.1"/>
    </source>
</evidence>
<keyword evidence="3" id="KW-0067">ATP-binding</keyword>
<feature type="domain" description="Mur ligase central" evidence="5">
    <location>
        <begin position="112"/>
        <end position="293"/>
    </location>
</feature>
<dbReference type="Pfam" id="PF08245">
    <property type="entry name" value="Mur_ligase_M"/>
    <property type="match status" value="1"/>
</dbReference>
<evidence type="ECO:0000259" key="4">
    <source>
        <dbReference type="Pfam" id="PF01225"/>
    </source>
</evidence>
<reference evidence="6 7" key="1">
    <citation type="submission" date="2019-11" db="EMBL/GenBank/DDBJ databases">
        <authorList>
            <person name="Im W.T."/>
        </authorList>
    </citation>
    <scope>NUCLEOTIDE SEQUENCE [LARGE SCALE GENOMIC DNA]</scope>
    <source>
        <strain evidence="6 7">SB-02</strain>
    </source>
</reference>
<dbReference type="PANTHER" id="PTHR43024:SF1">
    <property type="entry name" value="UDP-N-ACETYLMURAMOYL-TRIPEPTIDE--D-ALANYL-D-ALANINE LIGASE"/>
    <property type="match status" value="1"/>
</dbReference>
<dbReference type="InterPro" id="IPR036615">
    <property type="entry name" value="Mur_ligase_C_dom_sf"/>
</dbReference>
<dbReference type="InterPro" id="IPR000713">
    <property type="entry name" value="Mur_ligase_N"/>
</dbReference>
<dbReference type="InterPro" id="IPR051046">
    <property type="entry name" value="MurCDEF_CellWall_CoF430Synth"/>
</dbReference>
<evidence type="ECO:0000259" key="5">
    <source>
        <dbReference type="Pfam" id="PF08245"/>
    </source>
</evidence>
<dbReference type="RefSeq" id="WP_157479589.1">
    <property type="nucleotide sequence ID" value="NZ_CP046566.1"/>
</dbReference>
<dbReference type="Gene3D" id="3.40.1390.10">
    <property type="entry name" value="MurE/MurF, N-terminal domain"/>
    <property type="match status" value="1"/>
</dbReference>
<sequence length="429" mass="48532">MHSMYSSLQLANMLHIQQQGSSVMSVQYLSVDSRRMAFPAATLFVAIDTAQRSGHAFMHDAYQQGVRVFLCQHVPENMMEDAVYLQVPDTLKALQQLAAAHRRQFHCSVVGITGSNGKTIVKEWLYEVLHHDVQIARSPKSYNSQIGVPLSVWLMQPDTQLAIIEAGISQRGEMQALQSIIQPTIGIFTMLGDAHAEGFASVEEKLQEKWRLFQSCTAIICNTDDAAVASVAKKFKGQLLNWGYHDGVWLQLLEIKKETSFAMVDFQYEAAYHSLRFPFADDASIMNAMHVVCYMLYAGYGWEIIQQRIEQLRPLDMRMQWKKGIRHCNLLNDSYSNDFTSLVQAIELLFQPSRNEHRSIVLSDLSVGSGNLGNYQQLLQLLQTKAIHRLVTVGPVWQQVLQQTEMLSFPVHTFMQTKRIAGSIAAVTF</sequence>
<dbReference type="SUPFAM" id="SSF63418">
    <property type="entry name" value="MurE/MurF N-terminal domain"/>
    <property type="match status" value="1"/>
</dbReference>
<dbReference type="SUPFAM" id="SSF53623">
    <property type="entry name" value="MurD-like peptide ligases, catalytic domain"/>
    <property type="match status" value="1"/>
</dbReference>
<dbReference type="InterPro" id="IPR035911">
    <property type="entry name" value="MurE/MurF_N"/>
</dbReference>
<name>A0A6I6G8Y8_9BACT</name>
<accession>A0A6I6G8Y8</accession>
<dbReference type="GO" id="GO:0005524">
    <property type="term" value="F:ATP binding"/>
    <property type="evidence" value="ECO:0007669"/>
    <property type="project" value="UniProtKB-KW"/>
</dbReference>
<gene>
    <name evidence="6" type="ORF">GLV81_14960</name>
</gene>
<organism evidence="6 7">
    <name type="scientific">Phnomibacter ginsenosidimutans</name>
    <dbReference type="NCBI Taxonomy" id="2676868"/>
    <lineage>
        <taxon>Bacteria</taxon>
        <taxon>Pseudomonadati</taxon>
        <taxon>Bacteroidota</taxon>
        <taxon>Chitinophagia</taxon>
        <taxon>Chitinophagales</taxon>
        <taxon>Chitinophagaceae</taxon>
        <taxon>Phnomibacter</taxon>
    </lineage>
</organism>
<dbReference type="Proteomes" id="UP000426027">
    <property type="component" value="Chromosome"/>
</dbReference>
<keyword evidence="2" id="KW-0547">Nucleotide-binding</keyword>
<dbReference type="AlphaFoldDB" id="A0A6I6G8Y8"/>
<dbReference type="PANTHER" id="PTHR43024">
    <property type="entry name" value="UDP-N-ACETYLMURAMOYL-TRIPEPTIDE--D-ALANYL-D-ALANINE LIGASE"/>
    <property type="match status" value="1"/>
</dbReference>
<dbReference type="GO" id="GO:0016881">
    <property type="term" value="F:acid-amino acid ligase activity"/>
    <property type="evidence" value="ECO:0007669"/>
    <property type="project" value="InterPro"/>
</dbReference>
<proteinExistence type="predicted"/>
<evidence type="ECO:0000313" key="7">
    <source>
        <dbReference type="Proteomes" id="UP000426027"/>
    </source>
</evidence>
<evidence type="ECO:0000256" key="1">
    <source>
        <dbReference type="ARBA" id="ARBA00022598"/>
    </source>
</evidence>
<evidence type="ECO:0000256" key="3">
    <source>
        <dbReference type="ARBA" id="ARBA00022840"/>
    </source>
</evidence>
<dbReference type="KEGG" id="fls:GLV81_14960"/>
<dbReference type="InterPro" id="IPR036565">
    <property type="entry name" value="Mur-like_cat_sf"/>
</dbReference>
<dbReference type="SUPFAM" id="SSF53244">
    <property type="entry name" value="MurD-like peptide ligases, peptide-binding domain"/>
    <property type="match status" value="1"/>
</dbReference>
<dbReference type="Gene3D" id="3.40.1190.10">
    <property type="entry name" value="Mur-like, catalytic domain"/>
    <property type="match status" value="1"/>
</dbReference>
<evidence type="ECO:0008006" key="8">
    <source>
        <dbReference type="Google" id="ProtNLM"/>
    </source>
</evidence>
<keyword evidence="1" id="KW-0436">Ligase</keyword>
<evidence type="ECO:0000256" key="2">
    <source>
        <dbReference type="ARBA" id="ARBA00022741"/>
    </source>
</evidence>
<dbReference type="InterPro" id="IPR013221">
    <property type="entry name" value="Mur_ligase_cen"/>
</dbReference>
<protein>
    <recommendedName>
        <fullName evidence="8">Bifunctional UDP-N-acetylmuramoyl-tripeptide:D-alanyl-D-alanine ligase/alanine racemase</fullName>
    </recommendedName>
</protein>
<keyword evidence="7" id="KW-1185">Reference proteome</keyword>
<dbReference type="EMBL" id="CP046566">
    <property type="protein sequence ID" value="QGW29236.1"/>
    <property type="molecule type" value="Genomic_DNA"/>
</dbReference>